<dbReference type="SUPFAM" id="SSF48150">
    <property type="entry name" value="DNA-glycosylase"/>
    <property type="match status" value="1"/>
</dbReference>
<dbReference type="GO" id="GO:0006307">
    <property type="term" value="P:DNA alkylation repair"/>
    <property type="evidence" value="ECO:0007669"/>
    <property type="project" value="TreeGrafter"/>
</dbReference>
<protein>
    <submittedName>
        <fullName evidence="6">DNA glycosylase</fullName>
    </submittedName>
</protein>
<accession>A0A1Y2IZX3</accession>
<feature type="region of interest" description="Disordered" evidence="4">
    <location>
        <begin position="1"/>
        <end position="62"/>
    </location>
</feature>
<dbReference type="GO" id="GO:0006285">
    <property type="term" value="P:base-excision repair, AP site formation"/>
    <property type="evidence" value="ECO:0007669"/>
    <property type="project" value="TreeGrafter"/>
</dbReference>
<dbReference type="InterPro" id="IPR003265">
    <property type="entry name" value="HhH-GPD_domain"/>
</dbReference>
<proteinExistence type="inferred from homology"/>
<dbReference type="GO" id="GO:0032993">
    <property type="term" value="C:protein-DNA complex"/>
    <property type="evidence" value="ECO:0007669"/>
    <property type="project" value="TreeGrafter"/>
</dbReference>
<sequence>MAITRSATKSTAAGVDSAANNANEQSVAATTKGKRKAADLPAESAEKKPRTARKTAKTAVAPLDGRKSAQIAAVVPTPLPNPAGEELVPAVLTFSFEEAKRHLISVDPRFEDVFRRVKCRPFEHLERVDPFRGQQISWKAAAAITHKFVRLFDPSIPESLAESKSNFFPSAHQVVTKDVATLRTAGLSARKAEYVLDLAARFADGRLSTRKLLQADDEELHTMLTEVRGIGRWTGDLGVQRGLLRWFISLHSPSHPVSLRKDKLTDQHKDEPVTISSLSPSKVIDSQEDGSNDTMPRAATPDASSVLPIPDAPLAPNSAMKGKGKAGDESLPVAPAMSALPDPFTPSINKTLNMTANLTGEDGEYVPPPLPEGLTVAQMKSRLSGKKIKGALLTPKEMEDLTECWRPYRSLGVYYMWALSEEPK</sequence>
<dbReference type="InterPro" id="IPR051912">
    <property type="entry name" value="Alkylbase_DNA_Glycosylase/TA"/>
</dbReference>
<dbReference type="Gene3D" id="1.10.1670.40">
    <property type="match status" value="1"/>
</dbReference>
<dbReference type="Proteomes" id="UP000193067">
    <property type="component" value="Unassembled WGS sequence"/>
</dbReference>
<dbReference type="GO" id="GO:0008725">
    <property type="term" value="F:DNA-3-methyladenine glycosylase activity"/>
    <property type="evidence" value="ECO:0007669"/>
    <property type="project" value="TreeGrafter"/>
</dbReference>
<evidence type="ECO:0000256" key="3">
    <source>
        <dbReference type="ARBA" id="ARBA00023204"/>
    </source>
</evidence>
<gene>
    <name evidence="6" type="ORF">PYCCODRAFT_1463884</name>
</gene>
<feature type="compositionally biased region" description="Basic and acidic residues" evidence="4">
    <location>
        <begin position="259"/>
        <end position="272"/>
    </location>
</feature>
<feature type="compositionally biased region" description="Polar residues" evidence="4">
    <location>
        <begin position="18"/>
        <end position="29"/>
    </location>
</feature>
<dbReference type="Gene3D" id="1.10.340.30">
    <property type="entry name" value="Hypothetical protein, domain 2"/>
    <property type="match status" value="1"/>
</dbReference>
<dbReference type="OrthoDB" id="415889at2759"/>
<dbReference type="GO" id="GO:0032131">
    <property type="term" value="F:alkylated DNA binding"/>
    <property type="evidence" value="ECO:0007669"/>
    <property type="project" value="TreeGrafter"/>
</dbReference>
<feature type="region of interest" description="Disordered" evidence="4">
    <location>
        <begin position="256"/>
        <end position="334"/>
    </location>
</feature>
<keyword evidence="7" id="KW-1185">Reference proteome</keyword>
<evidence type="ECO:0000313" key="7">
    <source>
        <dbReference type="Proteomes" id="UP000193067"/>
    </source>
</evidence>
<feature type="compositionally biased region" description="Polar residues" evidence="4">
    <location>
        <begin position="1"/>
        <end position="11"/>
    </location>
</feature>
<feature type="domain" description="HhH-GPD" evidence="5">
    <location>
        <begin position="134"/>
        <end position="250"/>
    </location>
</feature>
<keyword evidence="3" id="KW-0234">DNA repair</keyword>
<evidence type="ECO:0000256" key="4">
    <source>
        <dbReference type="SAM" id="MobiDB-lite"/>
    </source>
</evidence>
<organism evidence="6 7">
    <name type="scientific">Trametes coccinea (strain BRFM310)</name>
    <name type="common">Pycnoporus coccineus</name>
    <dbReference type="NCBI Taxonomy" id="1353009"/>
    <lineage>
        <taxon>Eukaryota</taxon>
        <taxon>Fungi</taxon>
        <taxon>Dikarya</taxon>
        <taxon>Basidiomycota</taxon>
        <taxon>Agaricomycotina</taxon>
        <taxon>Agaricomycetes</taxon>
        <taxon>Polyporales</taxon>
        <taxon>Polyporaceae</taxon>
        <taxon>Trametes</taxon>
    </lineage>
</organism>
<dbReference type="Pfam" id="PF00730">
    <property type="entry name" value="HhH-GPD"/>
    <property type="match status" value="1"/>
</dbReference>
<comment type="similarity">
    <text evidence="1">Belongs to the alkylbase DNA glycosidase AlkA family.</text>
</comment>
<keyword evidence="2" id="KW-0227">DNA damage</keyword>
<dbReference type="EMBL" id="KZ084089">
    <property type="protein sequence ID" value="OSD06705.1"/>
    <property type="molecule type" value="Genomic_DNA"/>
</dbReference>
<evidence type="ECO:0000259" key="5">
    <source>
        <dbReference type="Pfam" id="PF00730"/>
    </source>
</evidence>
<evidence type="ECO:0000256" key="1">
    <source>
        <dbReference type="ARBA" id="ARBA00010817"/>
    </source>
</evidence>
<name>A0A1Y2IZX3_TRAC3</name>
<dbReference type="AlphaFoldDB" id="A0A1Y2IZX3"/>
<dbReference type="STRING" id="1353009.A0A1Y2IZX3"/>
<evidence type="ECO:0000313" key="6">
    <source>
        <dbReference type="EMBL" id="OSD06705.1"/>
    </source>
</evidence>
<dbReference type="FunFam" id="1.10.340.30:FF:000004">
    <property type="entry name" value="DNA-3-methyladenine glycosylase II"/>
    <property type="match status" value="1"/>
</dbReference>
<reference evidence="6 7" key="1">
    <citation type="journal article" date="2015" name="Biotechnol. Biofuels">
        <title>Enhanced degradation of softwood versus hardwood by the white-rot fungus Pycnoporus coccineus.</title>
        <authorList>
            <person name="Couturier M."/>
            <person name="Navarro D."/>
            <person name="Chevret D."/>
            <person name="Henrissat B."/>
            <person name="Piumi F."/>
            <person name="Ruiz-Duenas F.J."/>
            <person name="Martinez A.T."/>
            <person name="Grigoriev I.V."/>
            <person name="Riley R."/>
            <person name="Lipzen A."/>
            <person name="Berrin J.G."/>
            <person name="Master E.R."/>
            <person name="Rosso M.N."/>
        </authorList>
    </citation>
    <scope>NUCLEOTIDE SEQUENCE [LARGE SCALE GENOMIC DNA]</scope>
    <source>
        <strain evidence="6 7">BRFM310</strain>
    </source>
</reference>
<dbReference type="PANTHER" id="PTHR43003:SF5">
    <property type="entry name" value="DNA-3-METHYLADENINE GLYCOSYLASE"/>
    <property type="match status" value="1"/>
</dbReference>
<dbReference type="InterPro" id="IPR011257">
    <property type="entry name" value="DNA_glycosylase"/>
</dbReference>
<dbReference type="CDD" id="cd00056">
    <property type="entry name" value="ENDO3c"/>
    <property type="match status" value="1"/>
</dbReference>
<dbReference type="GO" id="GO:0043916">
    <property type="term" value="F:DNA-7-methylguanine glycosylase activity"/>
    <property type="evidence" value="ECO:0007669"/>
    <property type="project" value="TreeGrafter"/>
</dbReference>
<evidence type="ECO:0000256" key="2">
    <source>
        <dbReference type="ARBA" id="ARBA00022763"/>
    </source>
</evidence>
<dbReference type="PANTHER" id="PTHR43003">
    <property type="entry name" value="DNA-3-METHYLADENINE GLYCOSYLASE"/>
    <property type="match status" value="1"/>
</dbReference>
<dbReference type="GO" id="GO:0005634">
    <property type="term" value="C:nucleus"/>
    <property type="evidence" value="ECO:0007669"/>
    <property type="project" value="TreeGrafter"/>
</dbReference>